<protein>
    <recommendedName>
        <fullName evidence="2">Phosphoesterase</fullName>
        <ecNumber evidence="2">3.1.4.-</ecNumber>
    </recommendedName>
</protein>
<proteinExistence type="inferred from homology"/>
<dbReference type="GO" id="GO:0016787">
    <property type="term" value="F:hydrolase activity"/>
    <property type="evidence" value="ECO:0007669"/>
    <property type="project" value="UniProtKB-UniRule"/>
</dbReference>
<dbReference type="GO" id="GO:0046872">
    <property type="term" value="F:metal ion binding"/>
    <property type="evidence" value="ECO:0007669"/>
    <property type="project" value="UniProtKB-KW"/>
</dbReference>
<gene>
    <name evidence="4" type="ORF">A2866_05625</name>
</gene>
<comment type="cofactor">
    <cofactor evidence="2">
        <name>a divalent metal cation</name>
        <dbReference type="ChEBI" id="CHEBI:60240"/>
    </cofactor>
</comment>
<dbReference type="AlphaFoldDB" id="A0A1F7GMQ7"/>
<dbReference type="InterPro" id="IPR024654">
    <property type="entry name" value="Calcineurin-like_PHP_lpxH"/>
</dbReference>
<dbReference type="EMBL" id="MFZI01000043">
    <property type="protein sequence ID" value="OGK19772.1"/>
    <property type="molecule type" value="Genomic_DNA"/>
</dbReference>
<comment type="caution">
    <text evidence="4">The sequence shown here is derived from an EMBL/GenBank/DDBJ whole genome shotgun (WGS) entry which is preliminary data.</text>
</comment>
<dbReference type="SUPFAM" id="SSF56300">
    <property type="entry name" value="Metallo-dependent phosphatases"/>
    <property type="match status" value="1"/>
</dbReference>
<sequence>MKIGVLSDTHDQYENILKAVEILNQEKVKLTIHCGDWISPFTLRFYKKLKSPIKGVFGNNDGDRYYHLFLSKKLKLPIEFDERILSLTLGGRKIFVYHGDYGEITDALITCGKYDAVFHGHTHVPINKLIGKTLSLNPGTLMSVTDEKTKGASLAIYDTQSNTARLIKL</sequence>
<evidence type="ECO:0000259" key="3">
    <source>
        <dbReference type="Pfam" id="PF12850"/>
    </source>
</evidence>
<dbReference type="InterPro" id="IPR000979">
    <property type="entry name" value="Phosphodiesterase_MJ0936/Vps29"/>
</dbReference>
<name>A0A1F7GMQ7_9BACT</name>
<dbReference type="Gene3D" id="3.60.21.10">
    <property type="match status" value="1"/>
</dbReference>
<feature type="domain" description="Calcineurin-like phosphoesterase" evidence="3">
    <location>
        <begin position="1"/>
        <end position="161"/>
    </location>
</feature>
<organism evidence="4 5">
    <name type="scientific">Candidatus Roizmanbacteria bacterium RIFCSPHIGHO2_01_FULL_39_8</name>
    <dbReference type="NCBI Taxonomy" id="1802033"/>
    <lineage>
        <taxon>Bacteria</taxon>
        <taxon>Candidatus Roizmaniibacteriota</taxon>
    </lineage>
</organism>
<evidence type="ECO:0000256" key="1">
    <source>
        <dbReference type="ARBA" id="ARBA00008950"/>
    </source>
</evidence>
<accession>A0A1F7GMQ7</accession>
<dbReference type="InterPro" id="IPR029052">
    <property type="entry name" value="Metallo-depent_PP-like"/>
</dbReference>
<dbReference type="PANTHER" id="PTHR43165">
    <property type="entry name" value="METALLOPHOSPHOESTERASE"/>
    <property type="match status" value="1"/>
</dbReference>
<evidence type="ECO:0000313" key="4">
    <source>
        <dbReference type="EMBL" id="OGK19772.1"/>
    </source>
</evidence>
<dbReference type="EC" id="3.1.4.-" evidence="2"/>
<dbReference type="PANTHER" id="PTHR43165:SF1">
    <property type="entry name" value="PHOSPHODIESTERASE MJ0936"/>
    <property type="match status" value="1"/>
</dbReference>
<reference evidence="4 5" key="1">
    <citation type="journal article" date="2016" name="Nat. Commun.">
        <title>Thousands of microbial genomes shed light on interconnected biogeochemical processes in an aquifer system.</title>
        <authorList>
            <person name="Anantharaman K."/>
            <person name="Brown C.T."/>
            <person name="Hug L.A."/>
            <person name="Sharon I."/>
            <person name="Castelle C.J."/>
            <person name="Probst A.J."/>
            <person name="Thomas B.C."/>
            <person name="Singh A."/>
            <person name="Wilkins M.J."/>
            <person name="Karaoz U."/>
            <person name="Brodie E.L."/>
            <person name="Williams K.H."/>
            <person name="Hubbard S.S."/>
            <person name="Banfield J.F."/>
        </authorList>
    </citation>
    <scope>NUCLEOTIDE SEQUENCE [LARGE SCALE GENOMIC DNA]</scope>
</reference>
<keyword evidence="2" id="KW-0479">Metal-binding</keyword>
<evidence type="ECO:0000313" key="5">
    <source>
        <dbReference type="Proteomes" id="UP000177026"/>
    </source>
</evidence>
<dbReference type="Proteomes" id="UP000177026">
    <property type="component" value="Unassembled WGS sequence"/>
</dbReference>
<dbReference type="InterPro" id="IPR041802">
    <property type="entry name" value="MPP_YfcE"/>
</dbReference>
<dbReference type="CDD" id="cd00841">
    <property type="entry name" value="MPP_YfcE"/>
    <property type="match status" value="1"/>
</dbReference>
<comment type="similarity">
    <text evidence="1 2">Belongs to the metallophosphoesterase superfamily. YfcE family.</text>
</comment>
<dbReference type="NCBIfam" id="TIGR00040">
    <property type="entry name" value="yfcE"/>
    <property type="match status" value="1"/>
</dbReference>
<evidence type="ECO:0000256" key="2">
    <source>
        <dbReference type="RuleBase" id="RU362039"/>
    </source>
</evidence>
<dbReference type="InterPro" id="IPR053193">
    <property type="entry name" value="MetalloPDE_YfcE-like"/>
</dbReference>
<dbReference type="Pfam" id="PF12850">
    <property type="entry name" value="Metallophos_2"/>
    <property type="match status" value="1"/>
</dbReference>